<accession>A0A414PRT7</accession>
<reference evidence="1 2" key="1">
    <citation type="submission" date="2018-08" db="EMBL/GenBank/DDBJ databases">
        <title>A genome reference for cultivated species of the human gut microbiota.</title>
        <authorList>
            <person name="Zou Y."/>
            <person name="Xue W."/>
            <person name="Luo G."/>
        </authorList>
    </citation>
    <scope>NUCLEOTIDE SEQUENCE [LARGE SCALE GENOMIC DNA]</scope>
    <source>
        <strain evidence="1 2">AM25-1</strain>
    </source>
</reference>
<dbReference type="EMBL" id="QRHL01000016">
    <property type="protein sequence ID" value="RHF71267.1"/>
    <property type="molecule type" value="Genomic_DNA"/>
</dbReference>
<organism evidence="1 2">
    <name type="scientific">Fusobacterium mortiferum</name>
    <dbReference type="NCBI Taxonomy" id="850"/>
    <lineage>
        <taxon>Bacteria</taxon>
        <taxon>Fusobacteriati</taxon>
        <taxon>Fusobacteriota</taxon>
        <taxon>Fusobacteriia</taxon>
        <taxon>Fusobacteriales</taxon>
        <taxon>Fusobacteriaceae</taxon>
        <taxon>Fusobacterium</taxon>
    </lineage>
</organism>
<sequence>MVYERKSSHFEKKGKIFLEDKFYLISKGSVEVGNNINLEDINTNSKKGGVDIVASVGQAGEIGVTGTIADKLDKKVVTSSAIVVENLSNNGNITIDREKRENKDIERDEKNIEKIIENSSSKGGTFSIIGPVKAGANATKSHRTGSYDVN</sequence>
<dbReference type="RefSeq" id="WP_118234507.1">
    <property type="nucleotide sequence ID" value="NZ_JBQKFG010000002.1"/>
</dbReference>
<dbReference type="Proteomes" id="UP000284676">
    <property type="component" value="Unassembled WGS sequence"/>
</dbReference>
<comment type="caution">
    <text evidence="1">The sequence shown here is derived from an EMBL/GenBank/DDBJ whole genome shotgun (WGS) entry which is preliminary data.</text>
</comment>
<protein>
    <submittedName>
        <fullName evidence="1">Uncharacterized protein</fullName>
    </submittedName>
</protein>
<dbReference type="AlphaFoldDB" id="A0A414PRT7"/>
<proteinExistence type="predicted"/>
<gene>
    <name evidence="1" type="ORF">DW663_08700</name>
</gene>
<name>A0A414PRT7_FUSMR</name>
<evidence type="ECO:0000313" key="1">
    <source>
        <dbReference type="EMBL" id="RHF71267.1"/>
    </source>
</evidence>
<evidence type="ECO:0000313" key="2">
    <source>
        <dbReference type="Proteomes" id="UP000284676"/>
    </source>
</evidence>